<dbReference type="CAZy" id="GT4">
    <property type="family name" value="Glycosyltransferase Family 4"/>
</dbReference>
<dbReference type="SUPFAM" id="SSF53756">
    <property type="entry name" value="UDP-Glycosyltransferase/glycogen phosphorylase"/>
    <property type="match status" value="1"/>
</dbReference>
<gene>
    <name evidence="1" type="ordered locus">Glov_3331</name>
</gene>
<keyword evidence="1" id="KW-0808">Transferase</keyword>
<protein>
    <submittedName>
        <fullName evidence="1">Glycosyl transferase group 1</fullName>
    </submittedName>
</protein>
<accession>B3EBJ8</accession>
<dbReference type="GO" id="GO:0016740">
    <property type="term" value="F:transferase activity"/>
    <property type="evidence" value="ECO:0007669"/>
    <property type="project" value="UniProtKB-KW"/>
</dbReference>
<dbReference type="EMBL" id="CP001089">
    <property type="protein sequence ID" value="ACD97037.1"/>
    <property type="molecule type" value="Genomic_DNA"/>
</dbReference>
<dbReference type="Pfam" id="PF13692">
    <property type="entry name" value="Glyco_trans_1_4"/>
    <property type="match status" value="1"/>
</dbReference>
<dbReference type="OrthoDB" id="9772485at2"/>
<keyword evidence="2" id="KW-1185">Reference proteome</keyword>
<dbReference type="Proteomes" id="UP000002420">
    <property type="component" value="Chromosome"/>
</dbReference>
<dbReference type="HOGENOM" id="CLU_009583_7_0_7"/>
<dbReference type="Gene3D" id="3.40.50.2000">
    <property type="entry name" value="Glycogen Phosphorylase B"/>
    <property type="match status" value="2"/>
</dbReference>
<organism evidence="1 2">
    <name type="scientific">Trichlorobacter lovleyi (strain ATCC BAA-1151 / DSM 17278 / SZ)</name>
    <name type="common">Geobacter lovleyi</name>
    <dbReference type="NCBI Taxonomy" id="398767"/>
    <lineage>
        <taxon>Bacteria</taxon>
        <taxon>Pseudomonadati</taxon>
        <taxon>Thermodesulfobacteriota</taxon>
        <taxon>Desulfuromonadia</taxon>
        <taxon>Geobacterales</taxon>
        <taxon>Geobacteraceae</taxon>
        <taxon>Trichlorobacter</taxon>
    </lineage>
</organism>
<sequence>MRIALFCPFTQGPTRGNITSVQRIARHLQLNGNQVDLIPLDAPDRSLCLQRLIAAPPDLLHAFHAFHAGPITRSMAHTLGVPYLITLTGSDLFDPALRDHPETLLALNDATSITCFDHLVAELATQTFPRIAGKLVVIPQGVEPFAVPVAAERTTDRFCILLPAALRPVKGIDYAITHLAPLAAERPELRLWIAGGSLDDTYTEAIERQAAGLPWVKLLGEIPHQEMGALYAVADLVLNSSQFEGGMANALLEAMAMAKPVLARDVPGNRSLIHHGRTGWLYRDGSDLCNQTRQLMDDPALRDTVARQARQHVLTQYSPQQEAGLLIRLYHSLLPAPGSGGAK</sequence>
<dbReference type="NCBIfam" id="NF038229">
    <property type="entry name" value="Glyco4_Geo_Pelo"/>
    <property type="match status" value="1"/>
</dbReference>
<dbReference type="PANTHER" id="PTHR46660:SF2">
    <property type="entry name" value="GLYCOSYLTRANSFERASE 1 DOMAIN-CONTAINING PROTEIN 1"/>
    <property type="match status" value="1"/>
</dbReference>
<dbReference type="PANTHER" id="PTHR46660">
    <property type="match status" value="1"/>
</dbReference>
<dbReference type="RefSeq" id="WP_012471361.1">
    <property type="nucleotide sequence ID" value="NC_010814.1"/>
</dbReference>
<dbReference type="InterPro" id="IPR052622">
    <property type="entry name" value="Glycosyltransferase_G1"/>
</dbReference>
<evidence type="ECO:0000313" key="1">
    <source>
        <dbReference type="EMBL" id="ACD97037.1"/>
    </source>
</evidence>
<dbReference type="CDD" id="cd03801">
    <property type="entry name" value="GT4_PimA-like"/>
    <property type="match status" value="1"/>
</dbReference>
<dbReference type="STRING" id="398767.Glov_3331"/>
<reference evidence="1 2" key="1">
    <citation type="submission" date="2008-05" db="EMBL/GenBank/DDBJ databases">
        <title>Complete sequence of chromosome of Geobacter lovleyi SZ.</title>
        <authorList>
            <consortium name="US DOE Joint Genome Institute"/>
            <person name="Lucas S."/>
            <person name="Copeland A."/>
            <person name="Lapidus A."/>
            <person name="Glavina del Rio T."/>
            <person name="Dalin E."/>
            <person name="Tice H."/>
            <person name="Bruce D."/>
            <person name="Goodwin L."/>
            <person name="Pitluck S."/>
            <person name="Chertkov O."/>
            <person name="Meincke L."/>
            <person name="Brettin T."/>
            <person name="Detter J.C."/>
            <person name="Han C."/>
            <person name="Tapia R."/>
            <person name="Kuske C.R."/>
            <person name="Schmutz J."/>
            <person name="Larimer F."/>
            <person name="Land M."/>
            <person name="Hauser L."/>
            <person name="Kyrpides N."/>
            <person name="Mikhailova N."/>
            <person name="Sung Y."/>
            <person name="Fletcher K.E."/>
            <person name="Ritalahti K.M."/>
            <person name="Loeffler F.E."/>
            <person name="Richardson P."/>
        </authorList>
    </citation>
    <scope>NUCLEOTIDE SEQUENCE [LARGE SCALE GENOMIC DNA]</scope>
    <source>
        <strain evidence="2">ATCC BAA-1151 / DSM 17278 / SZ</strain>
    </source>
</reference>
<evidence type="ECO:0000313" key="2">
    <source>
        <dbReference type="Proteomes" id="UP000002420"/>
    </source>
</evidence>
<dbReference type="eggNOG" id="COG0438">
    <property type="taxonomic scope" value="Bacteria"/>
</dbReference>
<dbReference type="AlphaFoldDB" id="B3EBJ8"/>
<dbReference type="KEGG" id="glo:Glov_3331"/>
<name>B3EBJ8_TRIL1</name>
<proteinExistence type="predicted"/>